<protein>
    <submittedName>
        <fullName evidence="2">Uncharacterized protein LOC105366786</fullName>
    </submittedName>
</protein>
<evidence type="ECO:0000313" key="1">
    <source>
        <dbReference type="Proteomes" id="UP000695007"/>
    </source>
</evidence>
<gene>
    <name evidence="2" type="primary">LOC105366786</name>
</gene>
<dbReference type="AlphaFoldDB" id="A0AAJ7E0X5"/>
<proteinExistence type="predicted"/>
<dbReference type="Proteomes" id="UP000695007">
    <property type="component" value="Unplaced"/>
</dbReference>
<dbReference type="KEGG" id="csol:105366786"/>
<keyword evidence="1" id="KW-1185">Reference proteome</keyword>
<reference evidence="2" key="1">
    <citation type="submission" date="2025-08" db="UniProtKB">
        <authorList>
            <consortium name="RefSeq"/>
        </authorList>
    </citation>
    <scope>IDENTIFICATION</scope>
</reference>
<evidence type="ECO:0000313" key="2">
    <source>
        <dbReference type="RefSeq" id="XP_011503642.1"/>
    </source>
</evidence>
<dbReference type="GeneID" id="105366786"/>
<organism evidence="1 2">
    <name type="scientific">Ceratosolen solmsi marchali</name>
    <dbReference type="NCBI Taxonomy" id="326594"/>
    <lineage>
        <taxon>Eukaryota</taxon>
        <taxon>Metazoa</taxon>
        <taxon>Ecdysozoa</taxon>
        <taxon>Arthropoda</taxon>
        <taxon>Hexapoda</taxon>
        <taxon>Insecta</taxon>
        <taxon>Pterygota</taxon>
        <taxon>Neoptera</taxon>
        <taxon>Endopterygota</taxon>
        <taxon>Hymenoptera</taxon>
        <taxon>Apocrita</taxon>
        <taxon>Proctotrupomorpha</taxon>
        <taxon>Chalcidoidea</taxon>
        <taxon>Agaonidae</taxon>
        <taxon>Agaoninae</taxon>
        <taxon>Ceratosolen</taxon>
    </lineage>
</organism>
<accession>A0AAJ7E0X5</accession>
<dbReference type="RefSeq" id="XP_011503642.1">
    <property type="nucleotide sequence ID" value="XM_011505340.1"/>
</dbReference>
<sequence length="103" mass="11989">MDLSTTSRRPAENVAELQKTRVAKSVFSIRSLVNVDETTNTISGKDRVFEEEESNLRDTPTAPIILLFTWSLHEYILYELCGFLATSTLKFILLKLRFREWYI</sequence>
<name>A0AAJ7E0X5_9HYME</name>